<name>A0A183C5T5_GLOPA</name>
<reference evidence="2" key="3">
    <citation type="submission" date="2016-06" db="UniProtKB">
        <authorList>
            <consortium name="WormBaseParasite"/>
        </authorList>
    </citation>
    <scope>IDENTIFICATION</scope>
</reference>
<sequence>MYHFPTSPCHPSEWWTSCSRKMRSLAVDARVGGPKDEAESRSAGIICLYFPAREMHPLLVRIEDDPMGKGEL</sequence>
<dbReference type="Proteomes" id="UP000050741">
    <property type="component" value="Unassembled WGS sequence"/>
</dbReference>
<reference evidence="1" key="2">
    <citation type="submission" date="2014-05" db="EMBL/GenBank/DDBJ databases">
        <title>The genome and life-stage specific transcriptomes of Globodera pallida elucidate key aspects of plant parasitism by a cyst nematode.</title>
        <authorList>
            <person name="Cotton J.A."/>
            <person name="Lilley C.J."/>
            <person name="Jones L.M."/>
            <person name="Kikuchi T."/>
            <person name="Reid A.J."/>
            <person name="Thorpe P."/>
            <person name="Tsai I.J."/>
            <person name="Beasley H."/>
            <person name="Blok V."/>
            <person name="Cock P.J.A."/>
            <person name="Van den Akker S.E."/>
            <person name="Holroyd N."/>
            <person name="Hunt M."/>
            <person name="Mantelin S."/>
            <person name="Naghra H."/>
            <person name="Pain A."/>
            <person name="Palomares-Rius J.E."/>
            <person name="Zarowiecki M."/>
            <person name="Berriman M."/>
            <person name="Jones J.T."/>
            <person name="Urwin P.E."/>
        </authorList>
    </citation>
    <scope>NUCLEOTIDE SEQUENCE [LARGE SCALE GENOMIC DNA]</scope>
    <source>
        <strain evidence="1">Lindley</strain>
    </source>
</reference>
<evidence type="ECO:0000313" key="2">
    <source>
        <dbReference type="WBParaSite" id="GPLIN_000823000"/>
    </source>
</evidence>
<dbReference type="WBParaSite" id="GPLIN_000823000">
    <property type="protein sequence ID" value="GPLIN_000823000"/>
    <property type="gene ID" value="GPLIN_000823000"/>
</dbReference>
<proteinExistence type="predicted"/>
<protein>
    <submittedName>
        <fullName evidence="2">Uncharacterized protein</fullName>
    </submittedName>
</protein>
<accession>A0A183C5T5</accession>
<reference evidence="1" key="1">
    <citation type="submission" date="2013-12" db="EMBL/GenBank/DDBJ databases">
        <authorList>
            <person name="Aslett M."/>
        </authorList>
    </citation>
    <scope>NUCLEOTIDE SEQUENCE [LARGE SCALE GENOMIC DNA]</scope>
    <source>
        <strain evidence="1">Lindley</strain>
    </source>
</reference>
<organism evidence="1 2">
    <name type="scientific">Globodera pallida</name>
    <name type="common">Potato cyst nematode worm</name>
    <name type="synonym">Heterodera pallida</name>
    <dbReference type="NCBI Taxonomy" id="36090"/>
    <lineage>
        <taxon>Eukaryota</taxon>
        <taxon>Metazoa</taxon>
        <taxon>Ecdysozoa</taxon>
        <taxon>Nematoda</taxon>
        <taxon>Chromadorea</taxon>
        <taxon>Rhabditida</taxon>
        <taxon>Tylenchina</taxon>
        <taxon>Tylenchomorpha</taxon>
        <taxon>Tylenchoidea</taxon>
        <taxon>Heteroderidae</taxon>
        <taxon>Heteroderinae</taxon>
        <taxon>Globodera</taxon>
    </lineage>
</organism>
<evidence type="ECO:0000313" key="1">
    <source>
        <dbReference type="Proteomes" id="UP000050741"/>
    </source>
</evidence>
<keyword evidence="1" id="KW-1185">Reference proteome</keyword>
<dbReference type="AlphaFoldDB" id="A0A183C5T5"/>